<dbReference type="PROSITE" id="PS01103">
    <property type="entry name" value="ASD"/>
    <property type="match status" value="1"/>
</dbReference>
<dbReference type="RefSeq" id="WP_258821442.1">
    <property type="nucleotide sequence ID" value="NZ_JANUHB010000001.1"/>
</dbReference>
<protein>
    <recommendedName>
        <fullName evidence="7 16">Aspartate-semialdehyde dehydrogenase</fullName>
        <shortName evidence="16">ASA dehydrogenase</shortName>
        <shortName evidence="16">ASADH</shortName>
        <ecNumber evidence="7 16">1.2.1.11</ecNumber>
    </recommendedName>
    <alternativeName>
        <fullName evidence="16">Aspartate-beta-semialdehyde dehydrogenase</fullName>
    </alternativeName>
</protein>
<dbReference type="InterPro" id="IPR012080">
    <property type="entry name" value="Asp_semialdehyde_DH"/>
</dbReference>
<dbReference type="EC" id="1.2.1.11" evidence="7 16"/>
<dbReference type="SUPFAM" id="SSF55347">
    <property type="entry name" value="Glyceraldehyde-3-phosphate dehydrogenase-like, C-terminal domain"/>
    <property type="match status" value="1"/>
</dbReference>
<evidence type="ECO:0000256" key="6">
    <source>
        <dbReference type="ARBA" id="ARBA00011738"/>
    </source>
</evidence>
<keyword evidence="9 16" id="KW-0791">Threonine biosynthesis</keyword>
<dbReference type="GO" id="GO:0004073">
    <property type="term" value="F:aspartate-semialdehyde dehydrogenase activity"/>
    <property type="evidence" value="ECO:0007669"/>
    <property type="project" value="UniProtKB-EC"/>
</dbReference>
<evidence type="ECO:0000256" key="10">
    <source>
        <dbReference type="ARBA" id="ARBA00022857"/>
    </source>
</evidence>
<dbReference type="PIRSF" id="PIRSF000148">
    <property type="entry name" value="ASA_dh"/>
    <property type="match status" value="1"/>
</dbReference>
<sequence>MKLVGLVGWRGMVGSVLMKRMQDEGDFDHIEPVFFTTSNPGGDAPKMAKNETKLKSATDIAELSRCEIIISCQGGDYTTEMFPKLRAAGWNGYWIDAASTLRMNDDAVIVLDPVNLDVIKNAMAKGVKNFVGGNCTVSCMLMGLGGLFQHDLVDWMTSMTYQAASGGGAQHMRELLTQFGTINSAIRHLLDDPASAILEIDRSVLAIQHGLSAEETKQFGVPLAGNLIPWIDKDLGNGQSREEWKGGAETNKILGRGEAFGTAATPVDGLCVRIGAMRCHSQALTIKLKKDVPLDEINDIIASHNQWVKVVPNTREASMTDLTPAAVTGSLTIPVGRLRKMSMGPEYLSAFTVGDQLLWGAAEPLRRMLRIVLDK</sequence>
<dbReference type="Pfam" id="PF01118">
    <property type="entry name" value="Semialdhyde_dh"/>
    <property type="match status" value="1"/>
</dbReference>
<dbReference type="InterPro" id="IPR011534">
    <property type="entry name" value="Asp_ADH_gamma-type"/>
</dbReference>
<comment type="caution">
    <text evidence="18">The sequence shown here is derived from an EMBL/GenBank/DDBJ whole genome shotgun (WGS) entry which is preliminary data.</text>
</comment>
<dbReference type="PANTHER" id="PTHR46278">
    <property type="entry name" value="DEHYDROGENASE, PUTATIVE-RELATED"/>
    <property type="match status" value="1"/>
</dbReference>
<feature type="domain" description="Semialdehyde dehydrogenase NAD-binding" evidence="17">
    <location>
        <begin position="3"/>
        <end position="122"/>
    </location>
</feature>
<evidence type="ECO:0000256" key="1">
    <source>
        <dbReference type="ARBA" id="ARBA00002492"/>
    </source>
</evidence>
<feature type="binding site" evidence="16">
    <location>
        <position position="242"/>
    </location>
    <ligand>
        <name>substrate</name>
    </ligand>
</feature>
<dbReference type="SMART" id="SM00859">
    <property type="entry name" value="Semialdhyde_dh"/>
    <property type="match status" value="1"/>
</dbReference>
<evidence type="ECO:0000313" key="19">
    <source>
        <dbReference type="Proteomes" id="UP001206126"/>
    </source>
</evidence>
<dbReference type="EMBL" id="JANUHB010000001">
    <property type="protein sequence ID" value="MCS0807248.1"/>
    <property type="molecule type" value="Genomic_DNA"/>
</dbReference>
<dbReference type="NCBIfam" id="TIGR01745">
    <property type="entry name" value="asd_gamma"/>
    <property type="match status" value="1"/>
</dbReference>
<comment type="pathway">
    <text evidence="2 16">Amino-acid biosynthesis; L-methionine biosynthesis via de novo pathway; L-homoserine from L-aspartate: step 2/3.</text>
</comment>
<evidence type="ECO:0000256" key="16">
    <source>
        <dbReference type="HAMAP-Rule" id="MF_02121"/>
    </source>
</evidence>
<dbReference type="InterPro" id="IPR000319">
    <property type="entry name" value="Asp-semialdehyde_DH_CS"/>
</dbReference>
<reference evidence="18 19" key="1">
    <citation type="submission" date="2022-08" db="EMBL/GenBank/DDBJ databases">
        <title>Reclassification of Massilia species as members of the genera Telluria, Duganella, Pseudoduganella, Mokoshia gen. nov. and Zemynaea gen. nov. using orthogonal and non-orthogonal genome-based approaches.</title>
        <authorList>
            <person name="Bowman J.P."/>
        </authorList>
    </citation>
    <scope>NUCLEOTIDE SEQUENCE [LARGE SCALE GENOMIC DNA]</scope>
    <source>
        <strain evidence="18 19">JCM 31605</strain>
    </source>
</reference>
<dbReference type="CDD" id="cd23938">
    <property type="entry name" value="ASADH_C_bac_like"/>
    <property type="match status" value="1"/>
</dbReference>
<comment type="subunit">
    <text evidence="6 16">Homodimer.</text>
</comment>
<keyword evidence="10 16" id="KW-0521">NADP</keyword>
<comment type="similarity">
    <text evidence="5 16">Belongs to the aspartate-semialdehyde dehydrogenase family.</text>
</comment>
<comment type="caution">
    <text evidence="16">Lacks conserved residue(s) required for the propagation of feature annotation.</text>
</comment>
<dbReference type="Gene3D" id="3.40.50.720">
    <property type="entry name" value="NAD(P)-binding Rossmann-like Domain"/>
    <property type="match status" value="1"/>
</dbReference>
<accession>A0ABT2D7Y3</accession>
<feature type="active site" description="Proton acceptor" evidence="16">
    <location>
        <position position="280"/>
    </location>
</feature>
<keyword evidence="8 16" id="KW-0028">Amino-acid biosynthesis</keyword>
<dbReference type="InterPro" id="IPR036291">
    <property type="entry name" value="NAD(P)-bd_dom_sf"/>
</dbReference>
<proteinExistence type="inferred from homology"/>
<comment type="catalytic activity">
    <reaction evidence="15 16">
        <text>L-aspartate 4-semialdehyde + phosphate + NADP(+) = 4-phospho-L-aspartate + NADPH + H(+)</text>
        <dbReference type="Rhea" id="RHEA:24284"/>
        <dbReference type="ChEBI" id="CHEBI:15378"/>
        <dbReference type="ChEBI" id="CHEBI:43474"/>
        <dbReference type="ChEBI" id="CHEBI:57535"/>
        <dbReference type="ChEBI" id="CHEBI:57783"/>
        <dbReference type="ChEBI" id="CHEBI:58349"/>
        <dbReference type="ChEBI" id="CHEBI:537519"/>
        <dbReference type="EC" id="1.2.1.11"/>
    </reaction>
</comment>
<evidence type="ECO:0000256" key="7">
    <source>
        <dbReference type="ARBA" id="ARBA00013120"/>
    </source>
</evidence>
<evidence type="ECO:0000256" key="14">
    <source>
        <dbReference type="ARBA" id="ARBA00023167"/>
    </source>
</evidence>
<comment type="function">
    <text evidence="1 16">Catalyzes the NADPH-dependent formation of L-aspartate-semialdehyde (L-ASA) by the reductive dephosphorylation of L-aspartyl-4-phosphate.</text>
</comment>
<feature type="binding site" evidence="16">
    <location>
        <position position="102"/>
    </location>
    <ligand>
        <name>phosphate</name>
        <dbReference type="ChEBI" id="CHEBI:43474"/>
    </ligand>
</feature>
<feature type="binding site" evidence="16">
    <location>
        <position position="245"/>
    </location>
    <ligand>
        <name>phosphate</name>
        <dbReference type="ChEBI" id="CHEBI:43474"/>
    </ligand>
</feature>
<evidence type="ECO:0000256" key="12">
    <source>
        <dbReference type="ARBA" id="ARBA00023002"/>
    </source>
</evidence>
<keyword evidence="12 16" id="KW-0560">Oxidoreductase</keyword>
<evidence type="ECO:0000256" key="9">
    <source>
        <dbReference type="ARBA" id="ARBA00022697"/>
    </source>
</evidence>
<comment type="pathway">
    <text evidence="4 16">Amino-acid biosynthesis; L-threonine biosynthesis; L-threonine from L-aspartate: step 2/5.</text>
</comment>
<feature type="binding site" evidence="16">
    <location>
        <position position="73"/>
    </location>
    <ligand>
        <name>NADP(+)</name>
        <dbReference type="ChEBI" id="CHEBI:58349"/>
    </ligand>
</feature>
<feature type="binding site" evidence="16">
    <location>
        <begin position="165"/>
        <end position="166"/>
    </location>
    <ligand>
        <name>NADP(+)</name>
        <dbReference type="ChEBI" id="CHEBI:58349"/>
    </ligand>
</feature>
<comment type="pathway">
    <text evidence="3 16">Amino-acid biosynthesis; L-lysine biosynthesis via DAP pathway; (S)-tetrahydrodipicolinate from L-aspartate: step 2/4.</text>
</comment>
<dbReference type="NCBIfam" id="NF005144">
    <property type="entry name" value="PRK06598.1"/>
    <property type="match status" value="1"/>
</dbReference>
<feature type="binding site" evidence="16">
    <location>
        <begin position="10"/>
        <end position="13"/>
    </location>
    <ligand>
        <name>NADP(+)</name>
        <dbReference type="ChEBI" id="CHEBI:58349"/>
    </ligand>
</feature>
<dbReference type="SUPFAM" id="SSF51735">
    <property type="entry name" value="NAD(P)-binding Rossmann-fold domains"/>
    <property type="match status" value="1"/>
</dbReference>
<feature type="binding site" evidence="16">
    <location>
        <position position="356"/>
    </location>
    <ligand>
        <name>NADP(+)</name>
        <dbReference type="ChEBI" id="CHEBI:58349"/>
    </ligand>
</feature>
<dbReference type="HAMAP" id="MF_02121">
    <property type="entry name" value="ASADH"/>
    <property type="match status" value="1"/>
</dbReference>
<dbReference type="Pfam" id="PF02774">
    <property type="entry name" value="Semialdhyde_dhC"/>
    <property type="match status" value="1"/>
</dbReference>
<name>A0ABT2D7Y3_9BURK</name>
<dbReference type="InterPro" id="IPR012280">
    <property type="entry name" value="Semialdhyde_DH_dimer_dom"/>
</dbReference>
<dbReference type="Proteomes" id="UP001206126">
    <property type="component" value="Unassembled WGS sequence"/>
</dbReference>
<evidence type="ECO:0000256" key="3">
    <source>
        <dbReference type="ARBA" id="ARBA00005076"/>
    </source>
</evidence>
<evidence type="ECO:0000256" key="4">
    <source>
        <dbReference type="ARBA" id="ARBA00005097"/>
    </source>
</evidence>
<evidence type="ECO:0000256" key="11">
    <source>
        <dbReference type="ARBA" id="ARBA00022915"/>
    </source>
</evidence>
<dbReference type="InterPro" id="IPR000534">
    <property type="entry name" value="Semialdehyde_DH_NAD-bd"/>
</dbReference>
<dbReference type="Gene3D" id="3.30.360.10">
    <property type="entry name" value="Dihydrodipicolinate Reductase, domain 2"/>
    <property type="match status" value="1"/>
</dbReference>
<evidence type="ECO:0000256" key="13">
    <source>
        <dbReference type="ARBA" id="ARBA00023154"/>
    </source>
</evidence>
<feature type="binding site" evidence="16">
    <location>
        <position position="162"/>
    </location>
    <ligand>
        <name>substrate</name>
    </ligand>
</feature>
<keyword evidence="19" id="KW-1185">Reference proteome</keyword>
<feature type="active site" description="Acyl-thioester intermediate" evidence="16">
    <location>
        <position position="135"/>
    </location>
</feature>
<evidence type="ECO:0000256" key="5">
    <source>
        <dbReference type="ARBA" id="ARBA00010584"/>
    </source>
</evidence>
<dbReference type="PANTHER" id="PTHR46278:SF4">
    <property type="entry name" value="ASPARTATE-SEMIALDEHYDE DEHYDROGENASE"/>
    <property type="match status" value="1"/>
</dbReference>
<evidence type="ECO:0000259" key="17">
    <source>
        <dbReference type="SMART" id="SM00859"/>
    </source>
</evidence>
<dbReference type="CDD" id="cd02314">
    <property type="entry name" value="VcASADH1_like_N"/>
    <property type="match status" value="1"/>
</dbReference>
<gene>
    <name evidence="16 18" type="primary">asd</name>
    <name evidence="18" type="ORF">NX774_04850</name>
</gene>
<keyword evidence="14 16" id="KW-0486">Methionine biosynthesis</keyword>
<organism evidence="18 19">
    <name type="scientific">Massilia agilis</name>
    <dbReference type="NCBI Taxonomy" id="1811226"/>
    <lineage>
        <taxon>Bacteria</taxon>
        <taxon>Pseudomonadati</taxon>
        <taxon>Pseudomonadota</taxon>
        <taxon>Betaproteobacteria</taxon>
        <taxon>Burkholderiales</taxon>
        <taxon>Oxalobacteraceae</taxon>
        <taxon>Telluria group</taxon>
        <taxon>Massilia</taxon>
    </lineage>
</organism>
<keyword evidence="13 16" id="KW-0457">Lysine biosynthesis</keyword>
<feature type="binding site" evidence="16">
    <location>
        <position position="273"/>
    </location>
    <ligand>
        <name>substrate</name>
    </ligand>
</feature>
<evidence type="ECO:0000256" key="15">
    <source>
        <dbReference type="ARBA" id="ARBA00047891"/>
    </source>
</evidence>
<keyword evidence="11 16" id="KW-0220">Diaminopimelate biosynthesis</keyword>
<evidence type="ECO:0000313" key="18">
    <source>
        <dbReference type="EMBL" id="MCS0807248.1"/>
    </source>
</evidence>
<evidence type="ECO:0000256" key="2">
    <source>
        <dbReference type="ARBA" id="ARBA00005021"/>
    </source>
</evidence>
<evidence type="ECO:0000256" key="8">
    <source>
        <dbReference type="ARBA" id="ARBA00022605"/>
    </source>
</evidence>